<proteinExistence type="predicted"/>
<reference evidence="2 3" key="1">
    <citation type="submission" date="2015-02" db="EMBL/GenBank/DDBJ databases">
        <title>Single-cell genomics of uncultivated deep-branching MTB reveals a conserved set of magnetosome genes.</title>
        <authorList>
            <person name="Kolinko S."/>
            <person name="Richter M."/>
            <person name="Glockner F.O."/>
            <person name="Brachmann A."/>
            <person name="Schuler D."/>
        </authorList>
    </citation>
    <scope>NUCLEOTIDE SEQUENCE [LARGE SCALE GENOMIC DNA]</scope>
    <source>
        <strain evidence="2">TM-1</strain>
    </source>
</reference>
<feature type="region of interest" description="Disordered" evidence="1">
    <location>
        <begin position="1"/>
        <end position="48"/>
    </location>
</feature>
<comment type="caution">
    <text evidence="2">The sequence shown here is derived from an EMBL/GenBank/DDBJ whole genome shotgun (WGS) entry which is preliminary data.</text>
</comment>
<dbReference type="EMBL" id="LACI01002193">
    <property type="protein sequence ID" value="KJU82725.1"/>
    <property type="molecule type" value="Genomic_DNA"/>
</dbReference>
<evidence type="ECO:0000313" key="3">
    <source>
        <dbReference type="Proteomes" id="UP000033423"/>
    </source>
</evidence>
<evidence type="ECO:0000256" key="1">
    <source>
        <dbReference type="SAM" id="MobiDB-lite"/>
    </source>
</evidence>
<keyword evidence="3" id="KW-1185">Reference proteome</keyword>
<dbReference type="Proteomes" id="UP000033423">
    <property type="component" value="Unassembled WGS sequence"/>
</dbReference>
<dbReference type="AlphaFoldDB" id="A0A0F3GLC8"/>
<evidence type="ECO:0000313" key="2">
    <source>
        <dbReference type="EMBL" id="KJU82725.1"/>
    </source>
</evidence>
<organism evidence="2 3">
    <name type="scientific">Candidatus Magnetobacterium bavaricum</name>
    <dbReference type="NCBI Taxonomy" id="29290"/>
    <lineage>
        <taxon>Bacteria</taxon>
        <taxon>Pseudomonadati</taxon>
        <taxon>Nitrospirota</taxon>
        <taxon>Thermodesulfovibrionia</taxon>
        <taxon>Thermodesulfovibrionales</taxon>
        <taxon>Candidatus Magnetobacteriaceae</taxon>
        <taxon>Candidatus Magnetobacterium</taxon>
    </lineage>
</organism>
<feature type="compositionally biased region" description="Basic and acidic residues" evidence="1">
    <location>
        <begin position="29"/>
        <end position="48"/>
    </location>
</feature>
<accession>A0A0F3GLC8</accession>
<protein>
    <submittedName>
        <fullName evidence="2">Uncharacterized protein</fullName>
    </submittedName>
</protein>
<feature type="compositionally biased region" description="Basic residues" evidence="1">
    <location>
        <begin position="19"/>
        <end position="28"/>
    </location>
</feature>
<sequence length="67" mass="7672">MKKPEQDTTMTLIRGSPTGHRKTARIKKTPADKVSKGALQEREREREQVPCQNRNIATYLAAYKTSR</sequence>
<gene>
    <name evidence="2" type="ORF">MBAV_005080</name>
</gene>
<name>A0A0F3GLC8_9BACT</name>